<dbReference type="InterPro" id="IPR000999">
    <property type="entry name" value="RNase_III_dom"/>
</dbReference>
<dbReference type="Gene3D" id="1.10.1520.10">
    <property type="entry name" value="Ribonuclease III domain"/>
    <property type="match status" value="1"/>
</dbReference>
<dbReference type="PATRIC" id="fig|1710894.3.peg.3064"/>
<evidence type="ECO:0000256" key="5">
    <source>
        <dbReference type="ARBA" id="ARBA00022801"/>
    </source>
</evidence>
<evidence type="ECO:0000313" key="9">
    <source>
        <dbReference type="EMBL" id="OBQ18006.1"/>
    </source>
</evidence>
<comment type="cofactor">
    <cofactor evidence="6">
        <name>Mg(2+)</name>
        <dbReference type="ChEBI" id="CHEBI:18420"/>
    </cofactor>
</comment>
<gene>
    <name evidence="6" type="primary">mrnC</name>
    <name evidence="9" type="ORF">AN481_18565</name>
</gene>
<dbReference type="InterPro" id="IPR036389">
    <property type="entry name" value="RNase_III_sf"/>
</dbReference>
<organism evidence="9 10">
    <name type="scientific">Aphanizomenon flos-aquae LD13</name>
    <dbReference type="NCBI Taxonomy" id="1710894"/>
    <lineage>
        <taxon>Bacteria</taxon>
        <taxon>Bacillati</taxon>
        <taxon>Cyanobacteriota</taxon>
        <taxon>Cyanophyceae</taxon>
        <taxon>Nostocales</taxon>
        <taxon>Aphanizomenonaceae</taxon>
        <taxon>Aphanizomenon</taxon>
    </lineage>
</organism>
<sequence length="173" mass="20196">MVSRCSAFLRNDESVKSKEETGQHEEDETATQHSSDIDQWLVNATQLPQQISPAEIKQISPSALAYLGDAIYELYVRMFYLWPQQRLDNYHRSVVDQVRAETQALHLRMLTPYLRSNELEIVRRGRNSATSRHKRLNPEIYQQATSLETLVGYLYLTDYPRLTELLQKLPLEK</sequence>
<dbReference type="AlphaFoldDB" id="A0A1B7VHT9"/>
<name>A0A1B7VHT9_APHFL</name>
<evidence type="ECO:0000256" key="2">
    <source>
        <dbReference type="ARBA" id="ARBA00022552"/>
    </source>
</evidence>
<comment type="caution">
    <text evidence="9">The sequence shown here is derived from an EMBL/GenBank/DDBJ whole genome shotgun (WGS) entry which is preliminary data.</text>
</comment>
<comment type="similarity">
    <text evidence="6">Belongs to the MrnC RNase family.</text>
</comment>
<protein>
    <recommendedName>
        <fullName evidence="6">Mini-ribonuclease 3</fullName>
        <shortName evidence="6">Mini-3</shortName>
        <shortName evidence="6">Mini-RNase 3</shortName>
        <ecNumber evidence="6">3.1.26.-</ecNumber>
    </recommendedName>
    <alternativeName>
        <fullName evidence="6">Mini-RNase III</fullName>
        <shortName evidence="6">Mini-III</shortName>
    </alternativeName>
</protein>
<reference evidence="9 10" key="1">
    <citation type="submission" date="2015-09" db="EMBL/GenBank/DDBJ databases">
        <title>Whole genome shotgun sequence assembly of Aphanizomenon flos-aquae UKL13.</title>
        <authorList>
            <person name="Driscoll C."/>
        </authorList>
    </citation>
    <scope>NUCLEOTIDE SEQUENCE [LARGE SCALE GENOMIC DNA]</scope>
    <source>
        <strain evidence="9">MDT13</strain>
    </source>
</reference>
<evidence type="ECO:0000256" key="1">
    <source>
        <dbReference type="ARBA" id="ARBA00022517"/>
    </source>
</evidence>
<dbReference type="PANTHER" id="PTHR34276">
    <property type="entry name" value="MINI-RIBONUCLEASE 3"/>
    <property type="match status" value="1"/>
</dbReference>
<keyword evidence="2 6" id="KW-0698">rRNA processing</keyword>
<dbReference type="PANTHER" id="PTHR34276:SF1">
    <property type="entry name" value="MINI-RIBONUCLEASE 3"/>
    <property type="match status" value="1"/>
</dbReference>
<accession>A0A1B7VHT9</accession>
<dbReference type="Pfam" id="PF00636">
    <property type="entry name" value="Ribonuclease_3"/>
    <property type="match status" value="1"/>
</dbReference>
<dbReference type="GO" id="GO:0005737">
    <property type="term" value="C:cytoplasm"/>
    <property type="evidence" value="ECO:0007669"/>
    <property type="project" value="UniProtKB-SubCell"/>
</dbReference>
<proteinExistence type="inferred from homology"/>
<dbReference type="InterPro" id="IPR008226">
    <property type="entry name" value="Mini3_fam"/>
</dbReference>
<dbReference type="SUPFAM" id="SSF69065">
    <property type="entry name" value="RNase III domain-like"/>
    <property type="match status" value="1"/>
</dbReference>
<dbReference type="EMBL" id="LJOY01000106">
    <property type="protein sequence ID" value="OBQ18006.1"/>
    <property type="molecule type" value="Genomic_DNA"/>
</dbReference>
<evidence type="ECO:0000256" key="3">
    <source>
        <dbReference type="ARBA" id="ARBA00022722"/>
    </source>
</evidence>
<evidence type="ECO:0000256" key="6">
    <source>
        <dbReference type="HAMAP-Rule" id="MF_01468"/>
    </source>
</evidence>
<comment type="function">
    <text evidence="6">Involved in correct processing of both the 5' and 3' ends of 23S rRNA precursor. Processes 30S rRNA precursor transcript even in absence of ribonuclease 3 (Rnc); Rnc processes 30S rRNA into smaller rRNA precursors.</text>
</comment>
<feature type="compositionally biased region" description="Basic and acidic residues" evidence="7">
    <location>
        <begin position="13"/>
        <end position="24"/>
    </location>
</feature>
<feature type="active site" evidence="6">
    <location>
        <position position="69"/>
    </location>
</feature>
<keyword evidence="5 6" id="KW-0378">Hydrolase</keyword>
<dbReference type="GO" id="GO:0019843">
    <property type="term" value="F:rRNA binding"/>
    <property type="evidence" value="ECO:0007669"/>
    <property type="project" value="UniProtKB-UniRule"/>
</dbReference>
<keyword evidence="6" id="KW-0694">RNA-binding</keyword>
<keyword evidence="6" id="KW-0460">Magnesium</keyword>
<keyword evidence="3 6" id="KW-0540">Nuclease</keyword>
<keyword evidence="6" id="KW-0699">rRNA-binding</keyword>
<keyword evidence="6" id="KW-0963">Cytoplasm</keyword>
<evidence type="ECO:0000256" key="7">
    <source>
        <dbReference type="SAM" id="MobiDB-lite"/>
    </source>
</evidence>
<dbReference type="GO" id="GO:0006364">
    <property type="term" value="P:rRNA processing"/>
    <property type="evidence" value="ECO:0007669"/>
    <property type="project" value="UniProtKB-UniRule"/>
</dbReference>
<keyword evidence="1 6" id="KW-0690">Ribosome biogenesis</keyword>
<dbReference type="HAMAP" id="MF_01468">
    <property type="entry name" value="RNase_Mini_III"/>
    <property type="match status" value="1"/>
</dbReference>
<feature type="region of interest" description="Disordered" evidence="7">
    <location>
        <begin position="13"/>
        <end position="35"/>
    </location>
</feature>
<dbReference type="SMART" id="SM00535">
    <property type="entry name" value="RIBOc"/>
    <property type="match status" value="1"/>
</dbReference>
<evidence type="ECO:0000256" key="4">
    <source>
        <dbReference type="ARBA" id="ARBA00022759"/>
    </source>
</evidence>
<dbReference type="STRING" id="1803587.GCA_001593825_01228"/>
<dbReference type="Proteomes" id="UP000092382">
    <property type="component" value="Unassembled WGS sequence"/>
</dbReference>
<dbReference type="EC" id="3.1.26.-" evidence="6"/>
<evidence type="ECO:0000259" key="8">
    <source>
        <dbReference type="SMART" id="SM00535"/>
    </source>
</evidence>
<comment type="subcellular location">
    <subcellularLocation>
        <location evidence="6">Cytoplasm</location>
    </subcellularLocation>
</comment>
<evidence type="ECO:0000313" key="10">
    <source>
        <dbReference type="Proteomes" id="UP000092382"/>
    </source>
</evidence>
<comment type="subunit">
    <text evidence="6">Homodimer.</text>
</comment>
<keyword evidence="4 6" id="KW-0255">Endonuclease</keyword>
<dbReference type="GO" id="GO:0004525">
    <property type="term" value="F:ribonuclease III activity"/>
    <property type="evidence" value="ECO:0007669"/>
    <property type="project" value="InterPro"/>
</dbReference>
<feature type="domain" description="RNase III" evidence="8">
    <location>
        <begin position="45"/>
        <end position="173"/>
    </location>
</feature>